<dbReference type="InterPro" id="IPR036397">
    <property type="entry name" value="RNaseH_sf"/>
</dbReference>
<organism evidence="2 4">
    <name type="scientific">Cucumis melo var. makuwa</name>
    <name type="common">Oriental melon</name>
    <dbReference type="NCBI Taxonomy" id="1194695"/>
    <lineage>
        <taxon>Eukaryota</taxon>
        <taxon>Viridiplantae</taxon>
        <taxon>Streptophyta</taxon>
        <taxon>Embryophyta</taxon>
        <taxon>Tracheophyta</taxon>
        <taxon>Spermatophyta</taxon>
        <taxon>Magnoliopsida</taxon>
        <taxon>eudicotyledons</taxon>
        <taxon>Gunneridae</taxon>
        <taxon>Pentapetalae</taxon>
        <taxon>rosids</taxon>
        <taxon>fabids</taxon>
        <taxon>Cucurbitales</taxon>
        <taxon>Cucurbitaceae</taxon>
        <taxon>Benincaseae</taxon>
        <taxon>Cucumis</taxon>
    </lineage>
</organism>
<dbReference type="Gene3D" id="3.30.420.10">
    <property type="entry name" value="Ribonuclease H-like superfamily/Ribonuclease H"/>
    <property type="match status" value="1"/>
</dbReference>
<dbReference type="GO" id="GO:0015074">
    <property type="term" value="P:DNA integration"/>
    <property type="evidence" value="ECO:0007669"/>
    <property type="project" value="InterPro"/>
</dbReference>
<dbReference type="Proteomes" id="UP000321393">
    <property type="component" value="Unassembled WGS sequence"/>
</dbReference>
<evidence type="ECO:0000259" key="1">
    <source>
        <dbReference type="PROSITE" id="PS50994"/>
    </source>
</evidence>
<dbReference type="Proteomes" id="UP000321947">
    <property type="component" value="Unassembled WGS sequence"/>
</dbReference>
<dbReference type="EMBL" id="SSTD01019467">
    <property type="protein sequence ID" value="TYJ96377.1"/>
    <property type="molecule type" value="Genomic_DNA"/>
</dbReference>
<comment type="caution">
    <text evidence="2">The sequence shown here is derived from an EMBL/GenBank/DDBJ whole genome shotgun (WGS) entry which is preliminary data.</text>
</comment>
<dbReference type="PANTHER" id="PTHR48475:SF1">
    <property type="entry name" value="RNASE H TYPE-1 DOMAIN-CONTAINING PROTEIN"/>
    <property type="match status" value="1"/>
</dbReference>
<gene>
    <name evidence="3" type="ORF">E5676_scaffold546G00010</name>
    <name evidence="2" type="ORF">E6C27_scaffold805G00220</name>
</gene>
<dbReference type="EMBL" id="SSTE01015381">
    <property type="protein sequence ID" value="KAA0043109.1"/>
    <property type="molecule type" value="Genomic_DNA"/>
</dbReference>
<dbReference type="PROSITE" id="PS50994">
    <property type="entry name" value="INTEGRASE"/>
    <property type="match status" value="1"/>
</dbReference>
<feature type="domain" description="Integrase catalytic" evidence="1">
    <location>
        <begin position="1"/>
        <end position="150"/>
    </location>
</feature>
<evidence type="ECO:0000313" key="2">
    <source>
        <dbReference type="EMBL" id="KAA0043109.1"/>
    </source>
</evidence>
<dbReference type="SUPFAM" id="SSF53098">
    <property type="entry name" value="Ribonuclease H-like"/>
    <property type="match status" value="1"/>
</dbReference>
<name>A0A5A7TPF8_CUCMM</name>
<reference evidence="4 5" key="1">
    <citation type="submission" date="2019-08" db="EMBL/GenBank/DDBJ databases">
        <title>Draft genome sequences of two oriental melons (Cucumis melo L. var makuwa).</title>
        <authorList>
            <person name="Kwon S.-Y."/>
        </authorList>
    </citation>
    <scope>NUCLEOTIDE SEQUENCE [LARGE SCALE GENOMIC DNA]</scope>
    <source>
        <strain evidence="5">cv. Chang Bougi</strain>
        <strain evidence="4">cv. SW 3</strain>
        <tissue evidence="2">Leaf</tissue>
    </source>
</reference>
<protein>
    <submittedName>
        <fullName evidence="2">Pol polyprotein</fullName>
    </submittedName>
</protein>
<sequence length="173" mass="19835">MDVIEPIDPKASNGHRFILVAIDYLTKWIEAASYCNVTRGVVLKFIRKELICRYGLLEGIITDNAKNLNNKMIDELCEQFKINHRNSTLYRPKMNGTIEAANKNIKRIIEKMTITYKDWHEMLPFALHGYRTSVRTSTGATPFSLVYGMEAVLLLEVEIPSLRVLMEAKLDEA</sequence>
<dbReference type="PANTHER" id="PTHR48475">
    <property type="entry name" value="RIBONUCLEASE H"/>
    <property type="match status" value="1"/>
</dbReference>
<accession>A0A5A7TPF8</accession>
<dbReference type="OrthoDB" id="1936587at2759"/>
<dbReference type="GO" id="GO:0003676">
    <property type="term" value="F:nucleic acid binding"/>
    <property type="evidence" value="ECO:0007669"/>
    <property type="project" value="InterPro"/>
</dbReference>
<evidence type="ECO:0000313" key="3">
    <source>
        <dbReference type="EMBL" id="TYJ96377.1"/>
    </source>
</evidence>
<evidence type="ECO:0000313" key="5">
    <source>
        <dbReference type="Proteomes" id="UP000321947"/>
    </source>
</evidence>
<evidence type="ECO:0000313" key="4">
    <source>
        <dbReference type="Proteomes" id="UP000321393"/>
    </source>
</evidence>
<proteinExistence type="predicted"/>
<dbReference type="AlphaFoldDB" id="A0A5A7TPF8"/>
<dbReference type="InterPro" id="IPR001584">
    <property type="entry name" value="Integrase_cat-core"/>
</dbReference>
<dbReference type="InterPro" id="IPR012337">
    <property type="entry name" value="RNaseH-like_sf"/>
</dbReference>